<evidence type="ECO:0000313" key="2">
    <source>
        <dbReference type="Proteomes" id="UP001249851"/>
    </source>
</evidence>
<evidence type="ECO:0008006" key="3">
    <source>
        <dbReference type="Google" id="ProtNLM"/>
    </source>
</evidence>
<comment type="caution">
    <text evidence="1">The sequence shown here is derived from an EMBL/GenBank/DDBJ whole genome shotgun (WGS) entry which is preliminary data.</text>
</comment>
<reference evidence="1" key="2">
    <citation type="journal article" date="2023" name="Science">
        <title>Genomic signatures of disease resistance in endangered staghorn corals.</title>
        <authorList>
            <person name="Vollmer S.V."/>
            <person name="Selwyn J.D."/>
            <person name="Despard B.A."/>
            <person name="Roesel C.L."/>
        </authorList>
    </citation>
    <scope>NUCLEOTIDE SEQUENCE</scope>
    <source>
        <strain evidence="1">K2</strain>
    </source>
</reference>
<protein>
    <recommendedName>
        <fullName evidence="3">Alkylated DNA repair protein AlkB homologue 8 N-terminal domain-containing protein</fullName>
    </recommendedName>
</protein>
<organism evidence="1 2">
    <name type="scientific">Acropora cervicornis</name>
    <name type="common">Staghorn coral</name>
    <dbReference type="NCBI Taxonomy" id="6130"/>
    <lineage>
        <taxon>Eukaryota</taxon>
        <taxon>Metazoa</taxon>
        <taxon>Cnidaria</taxon>
        <taxon>Anthozoa</taxon>
        <taxon>Hexacorallia</taxon>
        <taxon>Scleractinia</taxon>
        <taxon>Astrocoeniina</taxon>
        <taxon>Acroporidae</taxon>
        <taxon>Acropora</taxon>
    </lineage>
</organism>
<dbReference type="Proteomes" id="UP001249851">
    <property type="component" value="Unassembled WGS sequence"/>
</dbReference>
<name>A0AAD9PT46_ACRCE</name>
<sequence>MRKAKRDFYRNSINGNLDNPKNLWKIIRNLAPSQCSNLPSHLLVDGIIYDSHIDIANLFNAHFVNIASSVVLNKNTSTTPNWDYLKIFVKSKLPVGVSFTIPTITTDLVLDSLRQLPTGKAVGLDGLSGYFLKLSASSIASSLTTNTTLTMFAADTSITQSSSTINELNARLNLVASGLFAWANLNDMTLNTSKTKFILVTTRQKLHRLNDHSLDVMINGKLIEQVEHAKLLGVALDCHLTWEKHMKNICSIVNSRLSLLRRIKPFLNHHCALRFFNSCIHNFFIYCSSAWGNCFNYLLSRLLLLLKRAARLLLDADYSQPCNRTSRSAKGSSSPDTVLTMTASEKVLETLAAAKHLIMVSFSTLDQAVPIHLMACSTSNVLAMSVAQLWSVGNVIT</sequence>
<reference evidence="1" key="1">
    <citation type="journal article" date="2023" name="G3 (Bethesda)">
        <title>Whole genome assembly and annotation of the endangered Caribbean coral Acropora cervicornis.</title>
        <authorList>
            <person name="Selwyn J.D."/>
            <person name="Vollmer S.V."/>
        </authorList>
    </citation>
    <scope>NUCLEOTIDE SEQUENCE</scope>
    <source>
        <strain evidence="1">K2</strain>
    </source>
</reference>
<accession>A0AAD9PT46</accession>
<dbReference type="PANTHER" id="PTHR33332">
    <property type="entry name" value="REVERSE TRANSCRIPTASE DOMAIN-CONTAINING PROTEIN"/>
    <property type="match status" value="1"/>
</dbReference>
<gene>
    <name evidence="1" type="ORF">P5673_031170</name>
</gene>
<evidence type="ECO:0000313" key="1">
    <source>
        <dbReference type="EMBL" id="KAK2548580.1"/>
    </source>
</evidence>
<proteinExistence type="predicted"/>
<dbReference type="AlphaFoldDB" id="A0AAD9PT46"/>
<keyword evidence="2" id="KW-1185">Reference proteome</keyword>
<dbReference type="EMBL" id="JARQWQ010000143">
    <property type="protein sequence ID" value="KAK2548580.1"/>
    <property type="molecule type" value="Genomic_DNA"/>
</dbReference>